<name>A0AA48H4B6_9BACT</name>
<dbReference type="AlphaFoldDB" id="A0AA48H4B6"/>
<sequence>MNIRPVVPLLAGALLLGCGYRRLDQRPRTAAWMAKGGTVRIASFRNNTPKLGAEETFRKALENRIVAASPWRLVPGSASSRWVLQGAIETYEVRPLGLSLGSGVLRGSSAGSATRVEVVVAASVQLLDGVTGDVVIQRPRLTFSNQYRVDQNFATFNNQELRVLSSLADDFAESFLTQLLEGSD</sequence>
<gene>
    <name evidence="1" type="ORF">METESE_21640</name>
</gene>
<proteinExistence type="predicted"/>
<dbReference type="GO" id="GO:0019867">
    <property type="term" value="C:outer membrane"/>
    <property type="evidence" value="ECO:0007669"/>
    <property type="project" value="InterPro"/>
</dbReference>
<keyword evidence="2" id="KW-1185">Reference proteome</keyword>
<evidence type="ECO:0000313" key="2">
    <source>
        <dbReference type="Proteomes" id="UP001228113"/>
    </source>
</evidence>
<dbReference type="InterPro" id="IPR007485">
    <property type="entry name" value="LPS_assembly_LptE"/>
</dbReference>
<organism evidence="1 2">
    <name type="scientific">Mesoterricola sediminis</name>
    <dbReference type="NCBI Taxonomy" id="2927980"/>
    <lineage>
        <taxon>Bacteria</taxon>
        <taxon>Pseudomonadati</taxon>
        <taxon>Acidobacteriota</taxon>
        <taxon>Holophagae</taxon>
        <taxon>Holophagales</taxon>
        <taxon>Holophagaceae</taxon>
        <taxon>Mesoterricola</taxon>
    </lineage>
</organism>
<dbReference type="GO" id="GO:0043165">
    <property type="term" value="P:Gram-negative-bacterium-type cell outer membrane assembly"/>
    <property type="evidence" value="ECO:0007669"/>
    <property type="project" value="InterPro"/>
</dbReference>
<reference evidence="1" key="1">
    <citation type="journal article" date="2023" name="Int. J. Syst. Evol. Microbiol.">
        <title>Mesoterricola silvestris gen. nov., sp. nov., Mesoterricola sediminis sp. nov., Geothrix oryzae sp. nov., Geothrix edaphica sp. nov., Geothrix rubra sp. nov., and Geothrix limicola sp. nov., six novel members of Acidobacteriota isolated from soils.</title>
        <authorList>
            <person name="Itoh H."/>
            <person name="Sugisawa Y."/>
            <person name="Mise K."/>
            <person name="Xu Z."/>
            <person name="Kuniyasu M."/>
            <person name="Ushijima N."/>
            <person name="Kawano K."/>
            <person name="Kobayashi E."/>
            <person name="Shiratori Y."/>
            <person name="Masuda Y."/>
            <person name="Senoo K."/>
        </authorList>
    </citation>
    <scope>NUCLEOTIDE SEQUENCE</scope>
    <source>
        <strain evidence="1">W786</strain>
    </source>
</reference>
<dbReference type="Proteomes" id="UP001228113">
    <property type="component" value="Chromosome"/>
</dbReference>
<dbReference type="RefSeq" id="WP_316410144.1">
    <property type="nucleotide sequence ID" value="NZ_AP027081.1"/>
</dbReference>
<protein>
    <submittedName>
        <fullName evidence="1">Uncharacterized protein</fullName>
    </submittedName>
</protein>
<dbReference type="Pfam" id="PF04390">
    <property type="entry name" value="LptE"/>
    <property type="match status" value="1"/>
</dbReference>
<evidence type="ECO:0000313" key="1">
    <source>
        <dbReference type="EMBL" id="BDU77206.1"/>
    </source>
</evidence>
<dbReference type="EMBL" id="AP027081">
    <property type="protein sequence ID" value="BDU77206.1"/>
    <property type="molecule type" value="Genomic_DNA"/>
</dbReference>
<accession>A0AA48H4B6</accession>
<dbReference type="KEGG" id="msea:METESE_21640"/>
<dbReference type="PROSITE" id="PS51257">
    <property type="entry name" value="PROKAR_LIPOPROTEIN"/>
    <property type="match status" value="1"/>
</dbReference>